<evidence type="ECO:0000313" key="1">
    <source>
        <dbReference type="EMBL" id="KAA9107934.1"/>
    </source>
</evidence>
<dbReference type="Gene3D" id="1.10.8.1060">
    <property type="entry name" value="Corynebacterium glutamicum thioredoxin-dependent arsenate reductase, N-terminal domain"/>
    <property type="match status" value="1"/>
</dbReference>
<name>A0A5J5J1R6_9MICO</name>
<comment type="caution">
    <text evidence="1">The sequence shown here is derived from an EMBL/GenBank/DDBJ whole genome shotgun (WGS) entry which is preliminary data.</text>
</comment>
<gene>
    <name evidence="1" type="ORF">F6B43_10945</name>
</gene>
<dbReference type="Proteomes" id="UP000325827">
    <property type="component" value="Unassembled WGS sequence"/>
</dbReference>
<sequence>MSVTNPRDEAEALYFVVDRLSRRFDSVDESVVRELVVDAFVDFDDVPIRSYVTLLVEGEVRRRLRERTNQERPVGHHKAA</sequence>
<evidence type="ECO:0000313" key="2">
    <source>
        <dbReference type="Proteomes" id="UP000325827"/>
    </source>
</evidence>
<evidence type="ECO:0008006" key="3">
    <source>
        <dbReference type="Google" id="ProtNLM"/>
    </source>
</evidence>
<organism evidence="1 2">
    <name type="scientific">Microbacterium rhizomatis</name>
    <dbReference type="NCBI Taxonomy" id="1631477"/>
    <lineage>
        <taxon>Bacteria</taxon>
        <taxon>Bacillati</taxon>
        <taxon>Actinomycetota</taxon>
        <taxon>Actinomycetes</taxon>
        <taxon>Micrococcales</taxon>
        <taxon>Microbacteriaceae</taxon>
        <taxon>Microbacterium</taxon>
    </lineage>
</organism>
<protein>
    <recommendedName>
        <fullName evidence="3">DUF3562 domain-containing protein</fullName>
    </recommendedName>
</protein>
<reference evidence="2" key="1">
    <citation type="submission" date="2019-09" db="EMBL/GenBank/DDBJ databases">
        <title>Mumia zhuanghuii sp. nov. isolated from the intestinal contents of plateau pika (Ochotona curzoniae) in the Qinghai-Tibet plateau of China.</title>
        <authorList>
            <person name="Tian Z."/>
        </authorList>
    </citation>
    <scope>NUCLEOTIDE SEQUENCE [LARGE SCALE GENOMIC DNA]</scope>
    <source>
        <strain evidence="2">JCM 30598</strain>
    </source>
</reference>
<dbReference type="AlphaFoldDB" id="A0A5J5J1R6"/>
<accession>A0A5J5J1R6</accession>
<dbReference type="RefSeq" id="WP_150448964.1">
    <property type="nucleotide sequence ID" value="NZ_VYSA01000002.1"/>
</dbReference>
<dbReference type="EMBL" id="VYSA01000002">
    <property type="protein sequence ID" value="KAA9107934.1"/>
    <property type="molecule type" value="Genomic_DNA"/>
</dbReference>
<proteinExistence type="predicted"/>
<keyword evidence="2" id="KW-1185">Reference proteome</keyword>
<dbReference type="NCBIfam" id="NF046112">
    <property type="entry name" value="MSMEG_6209_Nter"/>
    <property type="match status" value="1"/>
</dbReference>